<dbReference type="InterPro" id="IPR005062">
    <property type="entry name" value="SAC3/GANP/THP3_conserved"/>
</dbReference>
<reference evidence="3 4" key="1">
    <citation type="submission" date="2014-11" db="EMBL/GenBank/DDBJ databases">
        <authorList>
            <person name="Zhu J."/>
            <person name="Qi W."/>
            <person name="Song R."/>
        </authorList>
    </citation>
    <scope>NUCLEOTIDE SEQUENCE [LARGE SCALE GENOMIC DNA]</scope>
</reference>
<evidence type="ECO:0000313" key="3">
    <source>
        <dbReference type="EMBL" id="CEM27543.1"/>
    </source>
</evidence>
<gene>
    <name evidence="3" type="ORF">Vbra_17515</name>
</gene>
<feature type="domain" description="SAC3/GANP/THP3 conserved" evidence="2">
    <location>
        <begin position="3"/>
        <end position="271"/>
    </location>
</feature>
<dbReference type="VEuPathDB" id="CryptoDB:Vbra_17515"/>
<dbReference type="AlphaFoldDB" id="A0A0G4GDQ1"/>
<dbReference type="InParanoid" id="A0A0G4GDQ1"/>
<evidence type="ECO:0000259" key="2">
    <source>
        <dbReference type="Pfam" id="PF03399"/>
    </source>
</evidence>
<accession>A0A0G4GDQ1</accession>
<sequence length="329" mass="37240">MQEYVRSTGDPSSRTQDRRSLRPPPILRLATKTLLGQLIASVPLEQWESAYDFASNRLRAIRHDAIVQSAVMDTREMSWLFECSVRFLAASSYLMRDEFVKTTQPALHDQALFSCMAYLMNIYRSRQAASKGRQMDPNGDLVQRDDSATVEFSAAYLVLSIMDEQRLQSRLKQILRLGKRPCVGSAWRLVKAVSHRSFVRTFRIASTLPLLLRCIFYRRLTRIRLNALQTLLRAHGSPKGTRYPLDALARQWRFDSVEQARAFIQQAGLQCVDDGSSFLCVRGATIDAKAVNSVSWDAKVLLGEEITCLGSDQLAKWMLAEEDGPAETV</sequence>
<dbReference type="EMBL" id="CDMY01000635">
    <property type="protein sequence ID" value="CEM27543.1"/>
    <property type="molecule type" value="Genomic_DNA"/>
</dbReference>
<dbReference type="PANTHER" id="PTHR12436:SF3">
    <property type="entry name" value="GERMINAL-CENTER ASSOCIATED NUCLEAR PROTEIN"/>
    <property type="match status" value="1"/>
</dbReference>
<dbReference type="Gene3D" id="1.25.40.990">
    <property type="match status" value="1"/>
</dbReference>
<protein>
    <recommendedName>
        <fullName evidence="2">SAC3/GANP/THP3 conserved domain-containing protein</fullName>
    </recommendedName>
</protein>
<organism evidence="3 4">
    <name type="scientific">Vitrella brassicaformis (strain CCMP3155)</name>
    <dbReference type="NCBI Taxonomy" id="1169540"/>
    <lineage>
        <taxon>Eukaryota</taxon>
        <taxon>Sar</taxon>
        <taxon>Alveolata</taxon>
        <taxon>Colpodellida</taxon>
        <taxon>Vitrellaceae</taxon>
        <taxon>Vitrella</taxon>
    </lineage>
</organism>
<dbReference type="OrthoDB" id="264795at2759"/>
<proteinExistence type="predicted"/>
<feature type="region of interest" description="Disordered" evidence="1">
    <location>
        <begin position="1"/>
        <end position="22"/>
    </location>
</feature>
<dbReference type="Proteomes" id="UP000041254">
    <property type="component" value="Unassembled WGS sequence"/>
</dbReference>
<dbReference type="Pfam" id="PF03399">
    <property type="entry name" value="SAC3_GANP"/>
    <property type="match status" value="1"/>
</dbReference>
<dbReference type="STRING" id="1169540.A0A0G4GDQ1"/>
<dbReference type="PANTHER" id="PTHR12436">
    <property type="entry name" value="80 KDA MCM3-ASSOCIATED PROTEIN"/>
    <property type="match status" value="1"/>
</dbReference>
<dbReference type="GO" id="GO:0006406">
    <property type="term" value="P:mRNA export from nucleus"/>
    <property type="evidence" value="ECO:0007669"/>
    <property type="project" value="TreeGrafter"/>
</dbReference>
<name>A0A0G4GDQ1_VITBC</name>
<keyword evidence="4" id="KW-1185">Reference proteome</keyword>
<evidence type="ECO:0000256" key="1">
    <source>
        <dbReference type="SAM" id="MobiDB-lite"/>
    </source>
</evidence>
<dbReference type="GO" id="GO:0070390">
    <property type="term" value="C:transcription export complex 2"/>
    <property type="evidence" value="ECO:0007669"/>
    <property type="project" value="TreeGrafter"/>
</dbReference>
<evidence type="ECO:0000313" key="4">
    <source>
        <dbReference type="Proteomes" id="UP000041254"/>
    </source>
</evidence>
<dbReference type="GO" id="GO:0005737">
    <property type="term" value="C:cytoplasm"/>
    <property type="evidence" value="ECO:0007669"/>
    <property type="project" value="TreeGrafter"/>
</dbReference>
<dbReference type="InterPro" id="IPR045107">
    <property type="entry name" value="SAC3/GANP/THP3"/>
</dbReference>